<organism evidence="1 2">
    <name type="scientific">Sistotremastrum suecicum HHB10207 ss-3</name>
    <dbReference type="NCBI Taxonomy" id="1314776"/>
    <lineage>
        <taxon>Eukaryota</taxon>
        <taxon>Fungi</taxon>
        <taxon>Dikarya</taxon>
        <taxon>Basidiomycota</taxon>
        <taxon>Agaricomycotina</taxon>
        <taxon>Agaricomycetes</taxon>
        <taxon>Sistotremastrales</taxon>
        <taxon>Sistotremastraceae</taxon>
        <taxon>Sistotremastrum</taxon>
    </lineage>
</organism>
<dbReference type="EMBL" id="KV428025">
    <property type="protein sequence ID" value="KZT41022.1"/>
    <property type="molecule type" value="Genomic_DNA"/>
</dbReference>
<evidence type="ECO:0000313" key="2">
    <source>
        <dbReference type="Proteomes" id="UP000076798"/>
    </source>
</evidence>
<accession>A0A166FUY8</accession>
<dbReference type="Proteomes" id="UP000076798">
    <property type="component" value="Unassembled WGS sequence"/>
</dbReference>
<dbReference type="AlphaFoldDB" id="A0A166FUY8"/>
<sequence>MSFPPEICGKIAAFLRPGGGLQRIAKTHKSVIRREERDLVTLSKVSRMWHTEATRVLWEVVILGWWGAGWGIDREAELKLELLVRKGYYRHIRCIYIDGLRLGYPDHPSLLLQVLRDASPLALEEVMLHVIDDTVNDVRHQIESFVKGFLILDIPHLSYFRLEHQQMTSTSLSKNTSPFSNVKQFLLRHPTIEDLDIHLYPRSKPGLDWGLIDSAQFLPRLRAYTGGQSDAAKFLTWPHLSAITLYPEQPHPSFSLNSRFISYIECLGVVPNVQKVELCWGVLFRGDVLKVLTDCFPNLQELSGLLIDQNSIDFLRSLSTSQKISYLPNLTHIAVTDANSQISGDLRADKAVIALPLLFPALRRCTRTLRSGSSSASASASDAGLDLNQRLYELIGQEEQDRYRRLVRVS</sequence>
<evidence type="ECO:0000313" key="1">
    <source>
        <dbReference type="EMBL" id="KZT41022.1"/>
    </source>
</evidence>
<keyword evidence="2" id="KW-1185">Reference proteome</keyword>
<name>A0A166FUY8_9AGAM</name>
<reference evidence="1 2" key="1">
    <citation type="journal article" date="2016" name="Mol. Biol. Evol.">
        <title>Comparative Genomics of Early-Diverging Mushroom-Forming Fungi Provides Insights into the Origins of Lignocellulose Decay Capabilities.</title>
        <authorList>
            <person name="Nagy L.G."/>
            <person name="Riley R."/>
            <person name="Tritt A."/>
            <person name="Adam C."/>
            <person name="Daum C."/>
            <person name="Floudas D."/>
            <person name="Sun H."/>
            <person name="Yadav J.S."/>
            <person name="Pangilinan J."/>
            <person name="Larsson K.H."/>
            <person name="Matsuura K."/>
            <person name="Barry K."/>
            <person name="Labutti K."/>
            <person name="Kuo R."/>
            <person name="Ohm R.A."/>
            <person name="Bhattacharya S.S."/>
            <person name="Shirouzu T."/>
            <person name="Yoshinaga Y."/>
            <person name="Martin F.M."/>
            <person name="Grigoriev I.V."/>
            <person name="Hibbett D.S."/>
        </authorList>
    </citation>
    <scope>NUCLEOTIDE SEQUENCE [LARGE SCALE GENOMIC DNA]</scope>
    <source>
        <strain evidence="1 2">HHB10207 ss-3</strain>
    </source>
</reference>
<gene>
    <name evidence="1" type="ORF">SISSUDRAFT_1043317</name>
</gene>
<evidence type="ECO:0008006" key="3">
    <source>
        <dbReference type="Google" id="ProtNLM"/>
    </source>
</evidence>
<proteinExistence type="predicted"/>
<protein>
    <recommendedName>
        <fullName evidence="3">F-box domain-containing protein</fullName>
    </recommendedName>
</protein>